<dbReference type="OrthoDB" id="3448281at2"/>
<evidence type="ECO:0000256" key="1">
    <source>
        <dbReference type="ARBA" id="ARBA00022741"/>
    </source>
</evidence>
<dbReference type="InterPro" id="IPR027417">
    <property type="entry name" value="P-loop_NTPase"/>
</dbReference>
<keyword evidence="1" id="KW-0547">Nucleotide-binding</keyword>
<reference evidence="3 4" key="1">
    <citation type="submission" date="2018-05" db="EMBL/GenBank/DDBJ databases">
        <title>Genomic Encyclopedia of Archaeal and Bacterial Type Strains, Phase II (KMG-II): from individual species to whole genera.</title>
        <authorList>
            <person name="Goeker M."/>
        </authorList>
    </citation>
    <scope>NUCLEOTIDE SEQUENCE [LARGE SCALE GENOMIC DNA]</scope>
    <source>
        <strain evidence="3 4">DSM 45184</strain>
    </source>
</reference>
<dbReference type="RefSeq" id="WP_158319470.1">
    <property type="nucleotide sequence ID" value="NZ_BONA01000075.1"/>
</dbReference>
<dbReference type="Pfam" id="PF10609">
    <property type="entry name" value="ParA"/>
    <property type="match status" value="1"/>
</dbReference>
<dbReference type="InterPro" id="IPR044304">
    <property type="entry name" value="NUBPL-like"/>
</dbReference>
<dbReference type="Proteomes" id="UP000245697">
    <property type="component" value="Unassembled WGS sequence"/>
</dbReference>
<evidence type="ECO:0000313" key="3">
    <source>
        <dbReference type="EMBL" id="PWK39447.1"/>
    </source>
</evidence>
<evidence type="ECO:0000313" key="4">
    <source>
        <dbReference type="Proteomes" id="UP000245697"/>
    </source>
</evidence>
<comment type="caution">
    <text evidence="3">The sequence shown here is derived from an EMBL/GenBank/DDBJ whole genome shotgun (WGS) entry which is preliminary data.</text>
</comment>
<dbReference type="PANTHER" id="PTHR42961:SF2">
    <property type="entry name" value="IRON-SULFUR PROTEIN NUBPL"/>
    <property type="match status" value="1"/>
</dbReference>
<dbReference type="SUPFAM" id="SSF52540">
    <property type="entry name" value="P-loop containing nucleoside triphosphate hydrolases"/>
    <property type="match status" value="1"/>
</dbReference>
<keyword evidence="4" id="KW-1185">Reference proteome</keyword>
<dbReference type="AlphaFoldDB" id="A0A316F3C2"/>
<evidence type="ECO:0000256" key="2">
    <source>
        <dbReference type="ARBA" id="ARBA00022840"/>
    </source>
</evidence>
<keyword evidence="2" id="KW-0067">ATP-binding</keyword>
<accession>A0A316F3C2</accession>
<dbReference type="GO" id="GO:0016226">
    <property type="term" value="P:iron-sulfur cluster assembly"/>
    <property type="evidence" value="ECO:0007669"/>
    <property type="project" value="InterPro"/>
</dbReference>
<gene>
    <name evidence="3" type="ORF">BC793_12219</name>
</gene>
<sequence>MDASGSARQAPAPLPIIAVASGKGGVGKSSVAVAIGRQLVGRGRRVGLVDADIAGPDVPRMLGLRRDVPARSITLARWGRAGQGGSDLEAMEVDGLKVASAGFLMAGHQGLALGSDLGDLILGRLIRETAWGDVEALVVDLPPGINFTQQGVLSGAGRVTTILVVTPAEVAHLDTSRSLGTLRQVRTPVLGGVENMAYFACPCCGEKTDLHEPAPEERTIWAGGVERLARLPFRPGAVIDPVDLAPVVDAVETHIAG</sequence>
<dbReference type="Gene3D" id="3.40.50.300">
    <property type="entry name" value="P-loop containing nucleotide triphosphate hydrolases"/>
    <property type="match status" value="1"/>
</dbReference>
<organism evidence="3 4">
    <name type="scientific">Actinoplanes xinjiangensis</name>
    <dbReference type="NCBI Taxonomy" id="512350"/>
    <lineage>
        <taxon>Bacteria</taxon>
        <taxon>Bacillati</taxon>
        <taxon>Actinomycetota</taxon>
        <taxon>Actinomycetes</taxon>
        <taxon>Micromonosporales</taxon>
        <taxon>Micromonosporaceae</taxon>
        <taxon>Actinoplanes</taxon>
    </lineage>
</organism>
<name>A0A316F3C2_9ACTN</name>
<dbReference type="InterPro" id="IPR033756">
    <property type="entry name" value="YlxH/NBP35"/>
</dbReference>
<protein>
    <submittedName>
        <fullName evidence="3">Mrp family chromosome partitioning ATPase</fullName>
    </submittedName>
</protein>
<dbReference type="EMBL" id="QGGR01000022">
    <property type="protein sequence ID" value="PWK39447.1"/>
    <property type="molecule type" value="Genomic_DNA"/>
</dbReference>
<proteinExistence type="predicted"/>
<dbReference type="GO" id="GO:0005524">
    <property type="term" value="F:ATP binding"/>
    <property type="evidence" value="ECO:0007669"/>
    <property type="project" value="UniProtKB-KW"/>
</dbReference>
<dbReference type="PANTHER" id="PTHR42961">
    <property type="entry name" value="IRON-SULFUR PROTEIN NUBPL"/>
    <property type="match status" value="1"/>
</dbReference>
<dbReference type="GO" id="GO:0051539">
    <property type="term" value="F:4 iron, 4 sulfur cluster binding"/>
    <property type="evidence" value="ECO:0007669"/>
    <property type="project" value="TreeGrafter"/>
</dbReference>